<feature type="domain" description="Mandelate racemase/muconate lactonizing enzyme C-terminal" evidence="2">
    <location>
        <begin position="143"/>
        <end position="241"/>
    </location>
</feature>
<dbReference type="EMBL" id="CP120682">
    <property type="protein sequence ID" value="WKN36187.1"/>
    <property type="molecule type" value="Genomic_DNA"/>
</dbReference>
<dbReference type="Gene3D" id="3.30.390.10">
    <property type="entry name" value="Enolase-like, N-terminal domain"/>
    <property type="match status" value="1"/>
</dbReference>
<dbReference type="GO" id="GO:0009063">
    <property type="term" value="P:amino acid catabolic process"/>
    <property type="evidence" value="ECO:0007669"/>
    <property type="project" value="InterPro"/>
</dbReference>
<organism evidence="3">
    <name type="scientific">Roseihalotalea indica</name>
    <dbReference type="NCBI Taxonomy" id="2867963"/>
    <lineage>
        <taxon>Bacteria</taxon>
        <taxon>Pseudomonadati</taxon>
        <taxon>Bacteroidota</taxon>
        <taxon>Cytophagia</taxon>
        <taxon>Cytophagales</taxon>
        <taxon>Catalimonadaceae</taxon>
        <taxon>Roseihalotalea</taxon>
    </lineage>
</organism>
<keyword evidence="1" id="KW-0479">Metal-binding</keyword>
<dbReference type="GO" id="GO:0046872">
    <property type="term" value="F:metal ion binding"/>
    <property type="evidence" value="ECO:0007669"/>
    <property type="project" value="UniProtKB-KW"/>
</dbReference>
<dbReference type="InterPro" id="IPR013342">
    <property type="entry name" value="Mandelate_racemase_C"/>
</dbReference>
<evidence type="ECO:0000259" key="2">
    <source>
        <dbReference type="SMART" id="SM00922"/>
    </source>
</evidence>
<dbReference type="InterPro" id="IPR029065">
    <property type="entry name" value="Enolase_C-like"/>
</dbReference>
<dbReference type="Gene3D" id="3.20.20.120">
    <property type="entry name" value="Enolase-like C-terminal domain"/>
    <property type="match status" value="1"/>
</dbReference>
<dbReference type="InterPro" id="IPR036849">
    <property type="entry name" value="Enolase-like_C_sf"/>
</dbReference>
<reference evidence="3" key="1">
    <citation type="journal article" date="2023" name="Comput. Struct. Biotechnol. J.">
        <title>Discovery of a novel marine Bacteroidetes with a rich repertoire of carbohydrate-active enzymes.</title>
        <authorList>
            <person name="Chen B."/>
            <person name="Liu G."/>
            <person name="Chen Q."/>
            <person name="Wang H."/>
            <person name="Liu L."/>
            <person name="Tang K."/>
        </authorList>
    </citation>
    <scope>NUCLEOTIDE SEQUENCE</scope>
    <source>
        <strain evidence="3">TK19036</strain>
    </source>
</reference>
<evidence type="ECO:0000313" key="3">
    <source>
        <dbReference type="EMBL" id="WKN36187.1"/>
    </source>
</evidence>
<dbReference type="GO" id="GO:0016854">
    <property type="term" value="F:racemase and epimerase activity"/>
    <property type="evidence" value="ECO:0007669"/>
    <property type="project" value="UniProtKB-ARBA"/>
</dbReference>
<sequence>MKLHTQCIKHSLQFKFRAGTSRGFMDERDTYFIVIQDPESSVMGIGESSPLQGLSQDDQPNFADHLQQAVNQVPEVSPPESPQEISQWLDLNISSTLPSIRFGLETAWLDFLQGGQRKLFPSVFQSNQFPPIPINGLVWMGNREFMLHQIRDKISRGFRCIKLKIGAIDFDTELSLLAHIREHFSSEQMTIRVDANGAFTENNAMEKLKALAPFHLHSIEQPVATHQPALLRHLCEQSPVPIALDEELIGIHEPEDQAALLDSARPQYIVLKPTLVGGLAASEQWIRLAEERGIGWWMTSALESNVGLNAIAQFTAFHQATQPQGLGTGQLYHNNIPSPIAIRNGYLHYDAHKSWDLSLLDL</sequence>
<dbReference type="SUPFAM" id="SSF51604">
    <property type="entry name" value="Enolase C-terminal domain-like"/>
    <property type="match status" value="1"/>
</dbReference>
<dbReference type="Pfam" id="PF13378">
    <property type="entry name" value="MR_MLE_C"/>
    <property type="match status" value="1"/>
</dbReference>
<gene>
    <name evidence="3" type="ORF">K4G66_27865</name>
</gene>
<dbReference type="PROSITE" id="PS00909">
    <property type="entry name" value="MR_MLE_2"/>
    <property type="match status" value="1"/>
</dbReference>
<protein>
    <submittedName>
        <fullName evidence="3">O-succinylbenzoate synthase</fullName>
    </submittedName>
</protein>
<dbReference type="InterPro" id="IPR018110">
    <property type="entry name" value="Mandel_Rmase/mucon_lact_enz_CS"/>
</dbReference>
<reference evidence="3" key="2">
    <citation type="journal article" date="2024" name="Antonie Van Leeuwenhoek">
        <title>Roseihalotalea indica gen. nov., sp. nov., a halophilic Bacteroidetes from mesopelagic Southwest Indian Ocean with higher carbohydrate metabolic potential.</title>
        <authorList>
            <person name="Chen B."/>
            <person name="Zhang M."/>
            <person name="Lin D."/>
            <person name="Ye J."/>
            <person name="Tang K."/>
        </authorList>
    </citation>
    <scope>NUCLEOTIDE SEQUENCE</scope>
    <source>
        <strain evidence="3">TK19036</strain>
    </source>
</reference>
<dbReference type="InterPro" id="IPR029017">
    <property type="entry name" value="Enolase-like_N"/>
</dbReference>
<dbReference type="PANTHER" id="PTHR48073:SF2">
    <property type="entry name" value="O-SUCCINYLBENZOATE SYNTHASE"/>
    <property type="match status" value="1"/>
</dbReference>
<accession>A0AA49GJZ5</accession>
<dbReference type="AlphaFoldDB" id="A0AA49GJZ5"/>
<name>A0AA49GJZ5_9BACT</name>
<dbReference type="PANTHER" id="PTHR48073">
    <property type="entry name" value="O-SUCCINYLBENZOATE SYNTHASE-RELATED"/>
    <property type="match status" value="1"/>
</dbReference>
<proteinExistence type="predicted"/>
<dbReference type="SFLD" id="SFLDF00009">
    <property type="entry name" value="o-succinylbenzoate_synthase"/>
    <property type="match status" value="1"/>
</dbReference>
<dbReference type="CDD" id="cd03320">
    <property type="entry name" value="OSBS"/>
    <property type="match status" value="1"/>
</dbReference>
<dbReference type="SFLD" id="SFLDS00001">
    <property type="entry name" value="Enolase"/>
    <property type="match status" value="1"/>
</dbReference>
<dbReference type="SUPFAM" id="SSF54826">
    <property type="entry name" value="Enolase N-terminal domain-like"/>
    <property type="match status" value="1"/>
</dbReference>
<evidence type="ECO:0000256" key="1">
    <source>
        <dbReference type="ARBA" id="ARBA00022723"/>
    </source>
</evidence>
<dbReference type="SFLD" id="SFLDG00180">
    <property type="entry name" value="muconate_cycloisomerase"/>
    <property type="match status" value="1"/>
</dbReference>
<dbReference type="SMART" id="SM00922">
    <property type="entry name" value="MR_MLE"/>
    <property type="match status" value="1"/>
</dbReference>